<feature type="region of interest" description="Disordered" evidence="6">
    <location>
        <begin position="373"/>
        <end position="402"/>
    </location>
</feature>
<evidence type="ECO:0000256" key="6">
    <source>
        <dbReference type="SAM" id="MobiDB-lite"/>
    </source>
</evidence>
<evidence type="ECO:0000313" key="10">
    <source>
        <dbReference type="Proteomes" id="UP000824998"/>
    </source>
</evidence>
<feature type="compositionally biased region" description="Polar residues" evidence="6">
    <location>
        <begin position="438"/>
        <end position="450"/>
    </location>
</feature>
<feature type="transmembrane region" description="Helical" evidence="7">
    <location>
        <begin position="310"/>
        <end position="329"/>
    </location>
</feature>
<dbReference type="PANTHER" id="PTHR28538:SF1">
    <property type="entry name" value="INTEGRAL INNER NUCLEAR MEMBRANE PROTEIN IMA1"/>
    <property type="match status" value="1"/>
</dbReference>
<dbReference type="OrthoDB" id="5966927at2759"/>
<evidence type="ECO:0000256" key="7">
    <source>
        <dbReference type="SAM" id="Phobius"/>
    </source>
</evidence>
<dbReference type="InterPro" id="IPR018617">
    <property type="entry name" value="Ima1_N"/>
</dbReference>
<sequence>MAPKIRNKILVCFYCGEKSGIKYDGLITHWDCGNCEAENYLDENGEITDPPVATTAAFPAPGDRTYAIPRNDPSSSSAPGDSPFCATCLNNQHLYRASLAQFDVETDPDHPDFRDREKKYYKYKVTIEKLYPQVCQDCQPSVMERMKAAMKVAQSDFLGRKLSKSREQRKLNANAPLIKYPNYGTTGQWAWYGGLFGTLLWNVCCLLGGFQDRLPPIPAILDHPNMQPTMDFALPLLSKVTSNTFAWSMLLCTIFAVLWNPYFEPTSRGFRFHIKGTSNWYKFQLIIIFTRGFLCYIMGTNVLSNSNAEATLAAHAMSCLFNVYLAVAAHRSIWIDMTPLWSTPTKFPHVGIGLGSPSPEGHNTMINALYNIEDSTGTPRPASPPSPATWSNSPVPSGYKNRVPSTYNAPASSVYGTSMSTPHVNLISGLSISRSRQPFSVNKSSKSYGNGLTDPSIPDNSYGQTPIPSQQYHEDAGAMDWSPTANNQSQHRAFKPSTRGESSKLFGESPITDQPSAFWYKVPPAPITPAHRMRNPPNPSRLRVSSQETKQNFFNNVTRKNSDPDVGFGGMSLNVDAQPRQNVEFAQPKFFPPTTEDDSTKDLVNAFMSTFTLSNEEQADPKAVSRHESRRLNTYQALALALGFLLWKIAYALTELEYLKALGLSGAILVALRNIKENWFLEDRFTFRRGAETLFGVLELSATSYGIVQIWWRGNSECLNCESLGSILLAAMFVHQVCLAAFK</sequence>
<name>A0A9P7YRJ1_9HELO</name>
<feature type="domain" description="Ima1 N-terminal" evidence="8">
    <location>
        <begin position="11"/>
        <end position="142"/>
    </location>
</feature>
<comment type="subcellular location">
    <subcellularLocation>
        <location evidence="1">Nucleus inner membrane</location>
        <topology evidence="1">Multi-pass membrane protein</topology>
    </subcellularLocation>
</comment>
<reference evidence="9" key="1">
    <citation type="journal article" date="2021" name="IMA Fungus">
        <title>Genomic characterization of three marine fungi, including Emericellopsis atlantica sp. nov. with signatures of a generalist lifestyle and marine biomass degradation.</title>
        <authorList>
            <person name="Hagestad O.C."/>
            <person name="Hou L."/>
            <person name="Andersen J.H."/>
            <person name="Hansen E.H."/>
            <person name="Altermark B."/>
            <person name="Li C."/>
            <person name="Kuhnert E."/>
            <person name="Cox R.J."/>
            <person name="Crous P.W."/>
            <person name="Spatafora J.W."/>
            <person name="Lail K."/>
            <person name="Amirebrahimi M."/>
            <person name="Lipzen A."/>
            <person name="Pangilinan J."/>
            <person name="Andreopoulos W."/>
            <person name="Hayes R.D."/>
            <person name="Ng V."/>
            <person name="Grigoriev I.V."/>
            <person name="Jackson S.A."/>
            <person name="Sutton T.D.S."/>
            <person name="Dobson A.D.W."/>
            <person name="Rama T."/>
        </authorList>
    </citation>
    <scope>NUCLEOTIDE SEQUENCE</scope>
    <source>
        <strain evidence="9">TRa018bII</strain>
    </source>
</reference>
<dbReference type="EMBL" id="MU251370">
    <property type="protein sequence ID" value="KAG9238402.1"/>
    <property type="molecule type" value="Genomic_DNA"/>
</dbReference>
<evidence type="ECO:0000259" key="8">
    <source>
        <dbReference type="Pfam" id="PF09779"/>
    </source>
</evidence>
<evidence type="ECO:0000256" key="4">
    <source>
        <dbReference type="ARBA" id="ARBA00023136"/>
    </source>
</evidence>
<feature type="transmembrane region" description="Helical" evidence="7">
    <location>
        <begin position="245"/>
        <end position="263"/>
    </location>
</feature>
<comment type="caution">
    <text evidence="9">The sequence shown here is derived from an EMBL/GenBank/DDBJ whole genome shotgun (WGS) entry which is preliminary data.</text>
</comment>
<evidence type="ECO:0000313" key="9">
    <source>
        <dbReference type="EMBL" id="KAG9238402.1"/>
    </source>
</evidence>
<keyword evidence="4 7" id="KW-0472">Membrane</keyword>
<accession>A0A9P7YRJ1</accession>
<dbReference type="GO" id="GO:0071765">
    <property type="term" value="P:nuclear inner membrane organization"/>
    <property type="evidence" value="ECO:0007669"/>
    <property type="project" value="InterPro"/>
</dbReference>
<feature type="region of interest" description="Disordered" evidence="6">
    <location>
        <begin position="527"/>
        <end position="547"/>
    </location>
</feature>
<evidence type="ECO:0000256" key="5">
    <source>
        <dbReference type="ARBA" id="ARBA00023242"/>
    </source>
</evidence>
<keyword evidence="10" id="KW-1185">Reference proteome</keyword>
<feature type="region of interest" description="Disordered" evidence="6">
    <location>
        <begin position="438"/>
        <end position="510"/>
    </location>
</feature>
<evidence type="ECO:0000256" key="3">
    <source>
        <dbReference type="ARBA" id="ARBA00022989"/>
    </source>
</evidence>
<dbReference type="GO" id="GO:0034506">
    <property type="term" value="C:chromosome, centromeric core domain"/>
    <property type="evidence" value="ECO:0007669"/>
    <property type="project" value="TreeGrafter"/>
</dbReference>
<protein>
    <submittedName>
        <fullName evidence="9">Ima1 N-terminal domain-containing protein</fullName>
    </submittedName>
</protein>
<dbReference type="GO" id="GO:0005637">
    <property type="term" value="C:nuclear inner membrane"/>
    <property type="evidence" value="ECO:0007669"/>
    <property type="project" value="UniProtKB-SubCell"/>
</dbReference>
<feature type="transmembrane region" description="Helical" evidence="7">
    <location>
        <begin position="189"/>
        <end position="210"/>
    </location>
</feature>
<keyword evidence="5" id="KW-0539">Nucleus</keyword>
<feature type="transmembrane region" description="Helical" evidence="7">
    <location>
        <begin position="632"/>
        <end position="650"/>
    </location>
</feature>
<organism evidence="9 10">
    <name type="scientific">Amylocarpus encephaloides</name>
    <dbReference type="NCBI Taxonomy" id="45428"/>
    <lineage>
        <taxon>Eukaryota</taxon>
        <taxon>Fungi</taxon>
        <taxon>Dikarya</taxon>
        <taxon>Ascomycota</taxon>
        <taxon>Pezizomycotina</taxon>
        <taxon>Leotiomycetes</taxon>
        <taxon>Helotiales</taxon>
        <taxon>Helotiales incertae sedis</taxon>
        <taxon>Amylocarpus</taxon>
    </lineage>
</organism>
<proteinExistence type="predicted"/>
<dbReference type="AlphaFoldDB" id="A0A9P7YRJ1"/>
<keyword evidence="3 7" id="KW-1133">Transmembrane helix</keyword>
<gene>
    <name evidence="9" type="ORF">BJ875DRAFT_393242</name>
</gene>
<evidence type="ECO:0000256" key="1">
    <source>
        <dbReference type="ARBA" id="ARBA00004473"/>
    </source>
</evidence>
<feature type="transmembrane region" description="Helical" evidence="7">
    <location>
        <begin position="283"/>
        <end position="304"/>
    </location>
</feature>
<dbReference type="GO" id="GO:0034992">
    <property type="term" value="C:microtubule organizing center attachment site"/>
    <property type="evidence" value="ECO:0007669"/>
    <property type="project" value="TreeGrafter"/>
</dbReference>
<dbReference type="Pfam" id="PF09779">
    <property type="entry name" value="Ima1_N"/>
    <property type="match status" value="1"/>
</dbReference>
<evidence type="ECO:0000256" key="2">
    <source>
        <dbReference type="ARBA" id="ARBA00022692"/>
    </source>
</evidence>
<feature type="compositionally biased region" description="Polar residues" evidence="6">
    <location>
        <begin position="458"/>
        <end position="471"/>
    </location>
</feature>
<dbReference type="Proteomes" id="UP000824998">
    <property type="component" value="Unassembled WGS sequence"/>
</dbReference>
<keyword evidence="2 7" id="KW-0812">Transmembrane</keyword>
<dbReference type="InterPro" id="IPR042321">
    <property type="entry name" value="Ima1"/>
</dbReference>
<dbReference type="GO" id="GO:0044732">
    <property type="term" value="C:mitotic spindle pole body"/>
    <property type="evidence" value="ECO:0007669"/>
    <property type="project" value="TreeGrafter"/>
</dbReference>
<dbReference type="PANTHER" id="PTHR28538">
    <property type="entry name" value="INTEGRAL INNER NUCLEAR MEMBRANE PROTEIN IMA1"/>
    <property type="match status" value="1"/>
</dbReference>